<evidence type="ECO:0000313" key="14">
    <source>
        <dbReference type="EMBL" id="HIS83396.1"/>
    </source>
</evidence>
<evidence type="ECO:0000256" key="13">
    <source>
        <dbReference type="RuleBase" id="RU003785"/>
    </source>
</evidence>
<comment type="caution">
    <text evidence="10">Lacks conserved residue(s) required for the propagation of feature annotation.</text>
</comment>
<dbReference type="InterPro" id="IPR018022">
    <property type="entry name" value="IPT"/>
</dbReference>
<dbReference type="EMBL" id="DVJO01000159">
    <property type="protein sequence ID" value="HIS83396.1"/>
    <property type="molecule type" value="Genomic_DNA"/>
</dbReference>
<gene>
    <name evidence="10 14" type="primary">miaA</name>
    <name evidence="14" type="ORF">IAD41_07310</name>
</gene>
<evidence type="ECO:0000256" key="6">
    <source>
        <dbReference type="ARBA" id="ARBA00022741"/>
    </source>
</evidence>
<evidence type="ECO:0000256" key="12">
    <source>
        <dbReference type="RuleBase" id="RU003784"/>
    </source>
</evidence>
<reference evidence="14" key="1">
    <citation type="submission" date="2020-10" db="EMBL/GenBank/DDBJ databases">
        <authorList>
            <person name="Gilroy R."/>
        </authorList>
    </citation>
    <scope>NUCLEOTIDE SEQUENCE</scope>
    <source>
        <strain evidence="14">CHK152-2994</strain>
    </source>
</reference>
<feature type="binding site" evidence="10">
    <location>
        <begin position="13"/>
        <end position="20"/>
    </location>
    <ligand>
        <name>ATP</name>
        <dbReference type="ChEBI" id="CHEBI:30616"/>
    </ligand>
</feature>
<accession>A0A9D1FXS4</accession>
<dbReference type="EC" id="2.5.1.75" evidence="10"/>
<feature type="site" description="Interaction with substrate tRNA" evidence="10">
    <location>
        <position position="104"/>
    </location>
</feature>
<sequence>MKKSKPKVIAVVGPTASGKTSYAVSLAHKFNGEIVSADSRLVYKGFDIGTAKPSLEECEGVPHHMIDIVEPEIDYSAGLFAEEAKKAVDDILSRGKTPIVAGGTGLYFRLLLENYDVPKVPPDYELREKLSAYTYDELRKMLEKFDPQRAAEIELNDKKKVIRAIEMAEHLEKPLSEYRKELEFDVEWIGLNFPREELYERINVRVDMMVKAGLVEETENLLQKHGRIKNLTCTIGYQEMIAYLDNQMTLDEAKGKLKQNSRNYAKRQLTWFRKNPLIKWNCEPVRLKK</sequence>
<dbReference type="HAMAP" id="MF_00185">
    <property type="entry name" value="IPP_trans"/>
    <property type="match status" value="1"/>
</dbReference>
<evidence type="ECO:0000256" key="3">
    <source>
        <dbReference type="ARBA" id="ARBA00005842"/>
    </source>
</evidence>
<dbReference type="Gene3D" id="3.40.50.300">
    <property type="entry name" value="P-loop containing nucleotide triphosphate hydrolases"/>
    <property type="match status" value="1"/>
</dbReference>
<keyword evidence="7 10" id="KW-0067">ATP-binding</keyword>
<comment type="similarity">
    <text evidence="3 10 13">Belongs to the IPP transferase family.</text>
</comment>
<dbReference type="AlphaFoldDB" id="A0A9D1FXS4"/>
<keyword evidence="4 10" id="KW-0808">Transferase</keyword>
<comment type="catalytic activity">
    <reaction evidence="9 10 11">
        <text>adenosine(37) in tRNA + dimethylallyl diphosphate = N(6)-dimethylallyladenosine(37) in tRNA + diphosphate</text>
        <dbReference type="Rhea" id="RHEA:26482"/>
        <dbReference type="Rhea" id="RHEA-COMP:10162"/>
        <dbReference type="Rhea" id="RHEA-COMP:10375"/>
        <dbReference type="ChEBI" id="CHEBI:33019"/>
        <dbReference type="ChEBI" id="CHEBI:57623"/>
        <dbReference type="ChEBI" id="CHEBI:74411"/>
        <dbReference type="ChEBI" id="CHEBI:74415"/>
        <dbReference type="EC" id="2.5.1.75"/>
    </reaction>
</comment>
<dbReference type="Gene3D" id="1.10.20.140">
    <property type="match status" value="1"/>
</dbReference>
<dbReference type="InterPro" id="IPR027417">
    <property type="entry name" value="P-loop_NTPase"/>
</dbReference>
<keyword evidence="8 10" id="KW-0460">Magnesium</keyword>
<evidence type="ECO:0000256" key="7">
    <source>
        <dbReference type="ARBA" id="ARBA00022840"/>
    </source>
</evidence>
<dbReference type="InterPro" id="IPR039657">
    <property type="entry name" value="Dimethylallyltransferase"/>
</dbReference>
<evidence type="ECO:0000256" key="8">
    <source>
        <dbReference type="ARBA" id="ARBA00022842"/>
    </source>
</evidence>
<comment type="subunit">
    <text evidence="10">Monomer.</text>
</comment>
<name>A0A9D1FXS4_9BACT</name>
<comment type="function">
    <text evidence="2 10 12">Catalyzes the transfer of a dimethylallyl group onto the adenine at position 37 in tRNAs that read codons beginning with uridine, leading to the formation of N6-(dimethylallyl)adenosine (i(6)A).</text>
</comment>
<dbReference type="PANTHER" id="PTHR11088">
    <property type="entry name" value="TRNA DIMETHYLALLYLTRANSFERASE"/>
    <property type="match status" value="1"/>
</dbReference>
<dbReference type="GO" id="GO:0006400">
    <property type="term" value="P:tRNA modification"/>
    <property type="evidence" value="ECO:0007669"/>
    <property type="project" value="TreeGrafter"/>
</dbReference>
<proteinExistence type="inferred from homology"/>
<evidence type="ECO:0000256" key="10">
    <source>
        <dbReference type="HAMAP-Rule" id="MF_00185"/>
    </source>
</evidence>
<evidence type="ECO:0000256" key="5">
    <source>
        <dbReference type="ARBA" id="ARBA00022694"/>
    </source>
</evidence>
<organism evidence="14 15">
    <name type="scientific">Candidatus Scatenecus faecavium</name>
    <dbReference type="NCBI Taxonomy" id="2840915"/>
    <lineage>
        <taxon>Bacteria</taxon>
        <taxon>Candidatus Scatenecus</taxon>
    </lineage>
</organism>
<evidence type="ECO:0000256" key="4">
    <source>
        <dbReference type="ARBA" id="ARBA00022679"/>
    </source>
</evidence>
<reference evidence="14" key="2">
    <citation type="journal article" date="2021" name="PeerJ">
        <title>Extensive microbial diversity within the chicken gut microbiome revealed by metagenomics and culture.</title>
        <authorList>
            <person name="Gilroy R."/>
            <person name="Ravi A."/>
            <person name="Getino M."/>
            <person name="Pursley I."/>
            <person name="Horton D.L."/>
            <person name="Alikhan N.F."/>
            <person name="Baker D."/>
            <person name="Gharbi K."/>
            <person name="Hall N."/>
            <person name="Watson M."/>
            <person name="Adriaenssens E.M."/>
            <person name="Foster-Nyarko E."/>
            <person name="Jarju S."/>
            <person name="Secka A."/>
            <person name="Antonio M."/>
            <person name="Oren A."/>
            <person name="Chaudhuri R.R."/>
            <person name="La Ragione R."/>
            <person name="Hildebrand F."/>
            <person name="Pallen M.J."/>
        </authorList>
    </citation>
    <scope>NUCLEOTIDE SEQUENCE</scope>
    <source>
        <strain evidence="14">CHK152-2994</strain>
    </source>
</reference>
<dbReference type="GO" id="GO:0052381">
    <property type="term" value="F:tRNA dimethylallyltransferase activity"/>
    <property type="evidence" value="ECO:0007669"/>
    <property type="project" value="UniProtKB-UniRule"/>
</dbReference>
<comment type="caution">
    <text evidence="14">The sequence shown here is derived from an EMBL/GenBank/DDBJ whole genome shotgun (WGS) entry which is preliminary data.</text>
</comment>
<dbReference type="NCBIfam" id="TIGR00174">
    <property type="entry name" value="miaA"/>
    <property type="match status" value="1"/>
</dbReference>
<evidence type="ECO:0000256" key="11">
    <source>
        <dbReference type="RuleBase" id="RU003783"/>
    </source>
</evidence>
<dbReference type="PANTHER" id="PTHR11088:SF60">
    <property type="entry name" value="TRNA DIMETHYLALLYLTRANSFERASE"/>
    <property type="match status" value="1"/>
</dbReference>
<comment type="cofactor">
    <cofactor evidence="1 10">
        <name>Mg(2+)</name>
        <dbReference type="ChEBI" id="CHEBI:18420"/>
    </cofactor>
</comment>
<evidence type="ECO:0000256" key="2">
    <source>
        <dbReference type="ARBA" id="ARBA00003213"/>
    </source>
</evidence>
<keyword evidence="6 10" id="KW-0547">Nucleotide-binding</keyword>
<feature type="site" description="Interaction with substrate tRNA" evidence="10">
    <location>
        <position position="127"/>
    </location>
</feature>
<protein>
    <recommendedName>
        <fullName evidence="10">tRNA dimethylallyltransferase</fullName>
        <ecNumber evidence="10">2.5.1.75</ecNumber>
    </recommendedName>
    <alternativeName>
        <fullName evidence="10">Dimethylallyl diphosphate:tRNA dimethylallyltransferase</fullName>
        <shortName evidence="10">DMAPP:tRNA dimethylallyltransferase</shortName>
        <shortName evidence="10">DMATase</shortName>
    </alternativeName>
    <alternativeName>
        <fullName evidence="10">Isopentenyl-diphosphate:tRNA isopentenyltransferase</fullName>
        <shortName evidence="10">IPP transferase</shortName>
        <shortName evidence="10">IPPT</shortName>
        <shortName evidence="10">IPTase</shortName>
    </alternativeName>
</protein>
<dbReference type="Proteomes" id="UP000824139">
    <property type="component" value="Unassembled WGS sequence"/>
</dbReference>
<dbReference type="SUPFAM" id="SSF52540">
    <property type="entry name" value="P-loop containing nucleoside triphosphate hydrolases"/>
    <property type="match status" value="2"/>
</dbReference>
<evidence type="ECO:0000256" key="9">
    <source>
        <dbReference type="ARBA" id="ARBA00049563"/>
    </source>
</evidence>
<keyword evidence="5 10" id="KW-0819">tRNA processing</keyword>
<evidence type="ECO:0000256" key="1">
    <source>
        <dbReference type="ARBA" id="ARBA00001946"/>
    </source>
</evidence>
<dbReference type="GO" id="GO:0005524">
    <property type="term" value="F:ATP binding"/>
    <property type="evidence" value="ECO:0007669"/>
    <property type="project" value="UniProtKB-UniRule"/>
</dbReference>
<dbReference type="Pfam" id="PF01715">
    <property type="entry name" value="IPPT"/>
    <property type="match status" value="1"/>
</dbReference>
<feature type="region of interest" description="Interaction with substrate tRNA" evidence="10">
    <location>
        <begin position="38"/>
        <end position="41"/>
    </location>
</feature>
<evidence type="ECO:0000313" key="15">
    <source>
        <dbReference type="Proteomes" id="UP000824139"/>
    </source>
</evidence>
<feature type="binding site" evidence="10">
    <location>
        <begin position="15"/>
        <end position="20"/>
    </location>
    <ligand>
        <name>substrate</name>
    </ligand>
</feature>